<evidence type="ECO:0008006" key="3">
    <source>
        <dbReference type="Google" id="ProtNLM"/>
    </source>
</evidence>
<evidence type="ECO:0000313" key="1">
    <source>
        <dbReference type="Ensembl" id="ENSSFOP00015023881.2"/>
    </source>
</evidence>
<name>A0A8C9V5H6_SCLFO</name>
<dbReference type="PANTHER" id="PTHR47027:SF20">
    <property type="entry name" value="REVERSE TRANSCRIPTASE-LIKE PROTEIN WITH RNA-DIRECTED DNA POLYMERASE DOMAIN"/>
    <property type="match status" value="1"/>
</dbReference>
<protein>
    <recommendedName>
        <fullName evidence="3">Reverse transcriptase domain-containing protein</fullName>
    </recommendedName>
</protein>
<reference evidence="1 2" key="1">
    <citation type="submission" date="2019-04" db="EMBL/GenBank/DDBJ databases">
        <authorList>
            <consortium name="Wellcome Sanger Institute Data Sharing"/>
        </authorList>
    </citation>
    <scope>NUCLEOTIDE SEQUENCE [LARGE SCALE GENOMIC DNA]</scope>
</reference>
<keyword evidence="2" id="KW-1185">Reference proteome</keyword>
<reference evidence="1" key="2">
    <citation type="submission" date="2025-08" db="UniProtKB">
        <authorList>
            <consortium name="Ensembl"/>
        </authorList>
    </citation>
    <scope>IDENTIFICATION</scope>
</reference>
<organism evidence="1 2">
    <name type="scientific">Scleropages formosus</name>
    <name type="common">Asian bonytongue</name>
    <name type="synonym">Osteoglossum formosum</name>
    <dbReference type="NCBI Taxonomy" id="113540"/>
    <lineage>
        <taxon>Eukaryota</taxon>
        <taxon>Metazoa</taxon>
        <taxon>Chordata</taxon>
        <taxon>Craniata</taxon>
        <taxon>Vertebrata</taxon>
        <taxon>Euteleostomi</taxon>
        <taxon>Actinopterygii</taxon>
        <taxon>Neopterygii</taxon>
        <taxon>Teleostei</taxon>
        <taxon>Osteoglossocephala</taxon>
        <taxon>Osteoglossomorpha</taxon>
        <taxon>Osteoglossiformes</taxon>
        <taxon>Osteoglossidae</taxon>
        <taxon>Scleropages</taxon>
    </lineage>
</organism>
<reference evidence="1" key="3">
    <citation type="submission" date="2025-09" db="UniProtKB">
        <authorList>
            <consortium name="Ensembl"/>
        </authorList>
    </citation>
    <scope>IDENTIFICATION</scope>
</reference>
<dbReference type="PANTHER" id="PTHR47027">
    <property type="entry name" value="REVERSE TRANSCRIPTASE DOMAIN-CONTAINING PROTEIN"/>
    <property type="match status" value="1"/>
</dbReference>
<dbReference type="GeneTree" id="ENSGT00940000178190"/>
<dbReference type="AlphaFoldDB" id="A0A8C9V5H6"/>
<dbReference type="OrthoDB" id="10014409at2759"/>
<accession>A0A8C9V5H6</accession>
<proteinExistence type="predicted"/>
<dbReference type="Proteomes" id="UP000694397">
    <property type="component" value="Chromosome 13"/>
</dbReference>
<evidence type="ECO:0000313" key="2">
    <source>
        <dbReference type="Proteomes" id="UP000694397"/>
    </source>
</evidence>
<dbReference type="Ensembl" id="ENSSFOT00015024141.2">
    <property type="protein sequence ID" value="ENSSFOP00015023881.2"/>
    <property type="gene ID" value="ENSSFOG00015015339.2"/>
</dbReference>
<sequence length="154" mass="17202">KPHEISKGRSYNQGCRNIEFPIQSGVRQGDVASPLLFNIVTDAIMRKAFEGRCGVQYDVNNFLTDLMFADNSAIFADTDAEATDILRQIVHKTKVMTTDGSEANIHLDGIQIEQVQEFKCLGSLVQEKKVASTTKVHKIISLQEELRREAPHAD</sequence>